<evidence type="ECO:0000313" key="1">
    <source>
        <dbReference type="EMBL" id="SBT13520.1"/>
    </source>
</evidence>
<sequence>MDFRDPDLVLTKRFRGGKKSYFQVNSFDTEWVSLQDIEHGECFSFKRAQLENHINNGLLIGTVKNNVPDALFINAVKKKTKPVAVGKKAEIEAEVDRRYFYVRKVLDSELPVLSATRLTPWISEAAEEIKDISPPSYKTLLRWLKAFNESGWKKASLLPRHHSKGNHSIRLAPEVDRLLCEVVTEHARSSARVHIGKAHRDFIERMQLLNDHRRDEGLPALTPSSYETTLQRFRK</sequence>
<gene>
    <name evidence="1" type="ORF">VCE7224_02269</name>
</gene>
<evidence type="ECO:0000313" key="2">
    <source>
        <dbReference type="Proteomes" id="UP000092819"/>
    </source>
</evidence>
<accession>A0A1C3JEH1</accession>
<dbReference type="Proteomes" id="UP000092819">
    <property type="component" value="Unassembled WGS sequence"/>
</dbReference>
<dbReference type="EMBL" id="FLQZ01000043">
    <property type="protein sequence ID" value="SBT13520.1"/>
    <property type="molecule type" value="Genomic_DNA"/>
</dbReference>
<dbReference type="AlphaFoldDB" id="A0A1C3JEH1"/>
<reference evidence="2" key="1">
    <citation type="submission" date="2016-06" db="EMBL/GenBank/DDBJ databases">
        <authorList>
            <person name="Rodrigo-Torres L."/>
            <person name="Arahal D.R."/>
        </authorList>
    </citation>
    <scope>NUCLEOTIDE SEQUENCE [LARGE SCALE GENOMIC DNA]</scope>
    <source>
        <strain evidence="2">CECT 7224</strain>
    </source>
</reference>
<name>A0A1C3JEH1_9VIBR</name>
<dbReference type="RefSeq" id="WP_065676523.1">
    <property type="nucleotide sequence ID" value="NZ_AP025463.1"/>
</dbReference>
<keyword evidence="2" id="KW-1185">Reference proteome</keyword>
<organism evidence="1 2">
    <name type="scientific">Vibrio celticus</name>
    <dbReference type="NCBI Taxonomy" id="446372"/>
    <lineage>
        <taxon>Bacteria</taxon>
        <taxon>Pseudomonadati</taxon>
        <taxon>Pseudomonadota</taxon>
        <taxon>Gammaproteobacteria</taxon>
        <taxon>Vibrionales</taxon>
        <taxon>Vibrionaceae</taxon>
        <taxon>Vibrio</taxon>
    </lineage>
</organism>
<proteinExistence type="predicted"/>
<protein>
    <submittedName>
        <fullName evidence="1">Uncharacterized protein</fullName>
    </submittedName>
</protein>